<evidence type="ECO:0000256" key="9">
    <source>
        <dbReference type="ARBA" id="ARBA00023136"/>
    </source>
</evidence>
<dbReference type="PANTHER" id="PTHR42827:SF1">
    <property type="entry name" value="IRON-SULFUR CLUSTER-BINDING PROTEIN"/>
    <property type="match status" value="1"/>
</dbReference>
<evidence type="ECO:0000256" key="4">
    <source>
        <dbReference type="ARBA" id="ARBA00022723"/>
    </source>
</evidence>
<dbReference type="InterPro" id="IPR017896">
    <property type="entry name" value="4Fe4S_Fe-S-bd"/>
</dbReference>
<dbReference type="InterPro" id="IPR017900">
    <property type="entry name" value="4Fe4S_Fe_S_CS"/>
</dbReference>
<keyword evidence="9" id="KW-0472">Membrane</keyword>
<dbReference type="NCBIfam" id="TIGR02486">
    <property type="entry name" value="RDH"/>
    <property type="match status" value="1"/>
</dbReference>
<comment type="cofactor">
    <cofactor evidence="10">
        <name>corrinoid</name>
        <dbReference type="ChEBI" id="CHEBI:33913"/>
    </cofactor>
</comment>
<dbReference type="OrthoDB" id="9803397at2"/>
<comment type="subcellular location">
    <subcellularLocation>
        <location evidence="1">Cell membrane</location>
    </subcellularLocation>
</comment>
<dbReference type="Pfam" id="PF12838">
    <property type="entry name" value="Fer4_7"/>
    <property type="match status" value="1"/>
</dbReference>
<keyword evidence="2" id="KW-1003">Cell membrane</keyword>
<evidence type="ECO:0000256" key="1">
    <source>
        <dbReference type="ARBA" id="ARBA00004236"/>
    </source>
</evidence>
<keyword evidence="3" id="KW-0004">4Fe-4S</keyword>
<keyword evidence="6" id="KW-0677">Repeat</keyword>
<evidence type="ECO:0000256" key="3">
    <source>
        <dbReference type="ARBA" id="ARBA00022485"/>
    </source>
</evidence>
<dbReference type="Gene3D" id="3.30.70.20">
    <property type="match status" value="1"/>
</dbReference>
<sequence length="506" mass="56350">MSQFHSTLSRRDFMKSLGLASAGIGAASLGGVNATAPLFHDIDEITSSPSAITKKPWWVKLQDKPTVPMDLSLLKPGRTKVWCMPPDDPSGPVTLRAPGYSEEETRQKFTDYFKKEWGTWDPGPTMEGFGDFPERTTEHIGPIRDNALLAGLMPFLFGKLPDEIIAAEKGQYLSYLLDKPCGWRYAAPLEQRGGTKWQGTPEENLRTVRAAARFYGADDVGAIEVDEDFLKVMWGVSRFPFIPIPVQFEWGDVDDFVPTPSATRPTKIIIPRRCKYFVHWTMRQPPSRLKHDSGTQQGPSQGWTYSRNPMVNVNIQEFLWGLGYIALTNWAGYLIPTGYAGVVSGAGELSRWSGVLTPKFGNQVRGMYGFLTDLPLAPTKPINFGGYEFCKTCGICADACPMGAIQSGEPSWDAPETWQNPGYLGWRLDLTKCSHCPVCQGVCPFNTTDDSFVHNLVKGTVPNIKLFNGFFANMERNFGYGRKPYEDWWESAADGKEPVFGIDSTQ</sequence>
<evidence type="ECO:0000313" key="13">
    <source>
        <dbReference type="Proteomes" id="UP000076394"/>
    </source>
</evidence>
<dbReference type="GO" id="GO:0051539">
    <property type="term" value="F:4 iron, 4 sulfur cluster binding"/>
    <property type="evidence" value="ECO:0007669"/>
    <property type="project" value="UniProtKB-KW"/>
</dbReference>
<dbReference type="AlphaFoldDB" id="A0A142V9Z6"/>
<evidence type="ECO:0000256" key="6">
    <source>
        <dbReference type="ARBA" id="ARBA00022737"/>
    </source>
</evidence>
<dbReference type="GO" id="GO:0046872">
    <property type="term" value="F:metal ion binding"/>
    <property type="evidence" value="ECO:0007669"/>
    <property type="project" value="UniProtKB-KW"/>
</dbReference>
<evidence type="ECO:0000259" key="11">
    <source>
        <dbReference type="PROSITE" id="PS51379"/>
    </source>
</evidence>
<keyword evidence="7" id="KW-0408">Iron</keyword>
<keyword evidence="4" id="KW-0479">Metal-binding</keyword>
<keyword evidence="5" id="KW-0732">Signal</keyword>
<dbReference type="PATRIC" id="fig|61435.8.peg.255"/>
<dbReference type="PROSITE" id="PS00198">
    <property type="entry name" value="4FE4S_FER_1"/>
    <property type="match status" value="1"/>
</dbReference>
<dbReference type="SUPFAM" id="SSF54862">
    <property type="entry name" value="4Fe-4S ferredoxins"/>
    <property type="match status" value="1"/>
</dbReference>
<accession>A0A142V9Z6</accession>
<dbReference type="Proteomes" id="UP000076394">
    <property type="component" value="Chromosome"/>
</dbReference>
<name>A0A142V9Z6_9CHLR</name>
<dbReference type="InterPro" id="IPR006311">
    <property type="entry name" value="TAT_signal"/>
</dbReference>
<dbReference type="Pfam" id="PF13486">
    <property type="entry name" value="Dehalogenase"/>
    <property type="match status" value="1"/>
</dbReference>
<evidence type="ECO:0000256" key="10">
    <source>
        <dbReference type="ARBA" id="ARBA00029374"/>
    </source>
</evidence>
<evidence type="ECO:0000256" key="7">
    <source>
        <dbReference type="ARBA" id="ARBA00023004"/>
    </source>
</evidence>
<dbReference type="EMBL" id="CP011127">
    <property type="protein sequence ID" value="AMU86085.1"/>
    <property type="molecule type" value="Genomic_DNA"/>
</dbReference>
<organism evidence="12 13">
    <name type="scientific">Dehalococcoides mccartyi</name>
    <dbReference type="NCBI Taxonomy" id="61435"/>
    <lineage>
        <taxon>Bacteria</taxon>
        <taxon>Bacillati</taxon>
        <taxon>Chloroflexota</taxon>
        <taxon>Dehalococcoidia</taxon>
        <taxon>Dehalococcoidales</taxon>
        <taxon>Dehalococcoidaceae</taxon>
        <taxon>Dehalococcoides</taxon>
    </lineage>
</organism>
<reference evidence="12 13" key="1">
    <citation type="submission" date="2015-03" db="EMBL/GenBank/DDBJ databases">
        <title>Genomic characterization of Dehalococcoides mccartyi strain 11a5, an unusal plasmid-containing chloroethene dechlorinator.</title>
        <authorList>
            <person name="Zhao S."/>
            <person name="Ding C."/>
            <person name="He J."/>
        </authorList>
    </citation>
    <scope>NUCLEOTIDE SEQUENCE [LARGE SCALE GENOMIC DNA]</scope>
    <source>
        <strain evidence="12 13">11a5</strain>
    </source>
</reference>
<feature type="domain" description="4Fe-4S ferredoxin-type" evidence="11">
    <location>
        <begin position="424"/>
        <end position="453"/>
    </location>
</feature>
<dbReference type="InterPro" id="IPR012832">
    <property type="entry name" value="RDH"/>
</dbReference>
<evidence type="ECO:0000256" key="5">
    <source>
        <dbReference type="ARBA" id="ARBA00022729"/>
    </source>
</evidence>
<dbReference type="RefSeq" id="WP_023651882.1">
    <property type="nucleotide sequence ID" value="NZ_CP011127.1"/>
</dbReference>
<gene>
    <name evidence="12" type="primary">rdhA</name>
    <name evidence="12" type="ORF">Dm11a5_0255</name>
</gene>
<dbReference type="InterPro" id="IPR028894">
    <property type="entry name" value="RDH_dom"/>
</dbReference>
<dbReference type="PROSITE" id="PS51318">
    <property type="entry name" value="TAT"/>
    <property type="match status" value="1"/>
</dbReference>
<evidence type="ECO:0000256" key="2">
    <source>
        <dbReference type="ARBA" id="ARBA00022475"/>
    </source>
</evidence>
<dbReference type="GO" id="GO:0005886">
    <property type="term" value="C:plasma membrane"/>
    <property type="evidence" value="ECO:0007669"/>
    <property type="project" value="UniProtKB-SubCell"/>
</dbReference>
<feature type="domain" description="4Fe-4S ferredoxin-type" evidence="11">
    <location>
        <begin position="380"/>
        <end position="410"/>
    </location>
</feature>
<dbReference type="PROSITE" id="PS51379">
    <property type="entry name" value="4FE4S_FER_2"/>
    <property type="match status" value="2"/>
</dbReference>
<evidence type="ECO:0000313" key="12">
    <source>
        <dbReference type="EMBL" id="AMU86085.1"/>
    </source>
</evidence>
<protein>
    <submittedName>
        <fullName evidence="12">Reductive dehalogenase</fullName>
    </submittedName>
</protein>
<evidence type="ECO:0000256" key="8">
    <source>
        <dbReference type="ARBA" id="ARBA00023014"/>
    </source>
</evidence>
<proteinExistence type="predicted"/>
<keyword evidence="8" id="KW-0411">Iron-sulfur</keyword>
<dbReference type="PANTHER" id="PTHR42827">
    <property type="entry name" value="IRON-SULFUR CLUSTER-BINDING PROTEIN-RELATED"/>
    <property type="match status" value="1"/>
</dbReference>